<reference evidence="2 3" key="1">
    <citation type="submission" date="2020-04" db="EMBL/GenBank/DDBJ databases">
        <authorList>
            <person name="Basu S."/>
            <person name="Maruthanayagam V."/>
            <person name="Chakraborty S."/>
            <person name="Pramanik A."/>
            <person name="Mukherjee J."/>
            <person name="Brink B."/>
        </authorList>
    </citation>
    <scope>NUCLEOTIDE SEQUENCE [LARGE SCALE GENOMIC DNA]</scope>
    <source>
        <strain evidence="2 3">AP17</strain>
    </source>
</reference>
<feature type="compositionally biased region" description="Pro residues" evidence="1">
    <location>
        <begin position="387"/>
        <end position="400"/>
    </location>
</feature>
<dbReference type="KEGG" id="oxy:HCG48_24220"/>
<evidence type="ECO:0000313" key="2">
    <source>
        <dbReference type="EMBL" id="QIZ73321.1"/>
    </source>
</evidence>
<dbReference type="PANTHER" id="PTHR45725:SF18">
    <property type="entry name" value="ORC1-LIKE AAA ATPASE DOMAIN-CONTAINING PROTEIN"/>
    <property type="match status" value="1"/>
</dbReference>
<name>A0A6H1U3B7_9CYAN</name>
<dbReference type="PANTHER" id="PTHR45725">
    <property type="entry name" value="FORMIN HOMOLOGY 2 FAMILY MEMBER"/>
    <property type="match status" value="1"/>
</dbReference>
<sequence length="717" mass="78396">MEYWEFLIQKEGDRSWLPLETADVEILEGRYRVVARSSHKNSPVEIRVTYHCMEEFPPKRRVQKRKGRTNEEGAIVVIPFTRLKPGLWELSCIGEELPADGKPFHQSVVLDVLAVDVEMTPDPTASPSVEAAEPSDPEDSAVDRAIAAPAETPETPPTPKPPPEAIVAEAVASATASPPPPAASTEPTPKTAPSEKSLPTGDRPISSPVAPLLLRLSLDRETQTVRWGSEFTLGGRIEGVDPGDRSPLDGIVLHVELRNPQTGTVVVERREDLTARSLPFSFACALTIPRKCDTHLVLGEVKLYDTRGGEGEDTPRELASRSLTITADLYDLLGALPLEMEAEEVLEYSQEALLRRNAEVLGQSFEELIETIGKSQPISFQPSNHPVLPPQLAPPSPASPPRAKKPLDLPSFGRSPAPPPPAPPEPGDREDRAAATPAPESEDGSADPEQTRSEIAENGAQATPPTETPEERQPEVAPEPVPPQSRVDRAFASLNLEDRFFSRLNALANDAELSEWLETNLSRSQGHGGGDRLVTETGDVDGEEATVGEEPDWEASEIVIDEEEMTPDPSSSALTPVVPRSVRGDRTVEIPAGMVLAEDEPVPTPTIEIYQKELVSGRPVKVTLRLPDIVPRLYVKLWLEDRQTREILDGPHWVVEFWPSGSGDKFATTEVLVPYGCLEVQFEAIAVEVQTDRESHKVVLERRVLPPEPPRLPLDGE</sequence>
<evidence type="ECO:0000256" key="1">
    <source>
        <dbReference type="SAM" id="MobiDB-lite"/>
    </source>
</evidence>
<feature type="compositionally biased region" description="Low complexity" evidence="1">
    <location>
        <begin position="183"/>
        <end position="195"/>
    </location>
</feature>
<feature type="region of interest" description="Disordered" evidence="1">
    <location>
        <begin position="376"/>
        <end position="490"/>
    </location>
</feature>
<proteinExistence type="predicted"/>
<dbReference type="Proteomes" id="UP000500857">
    <property type="component" value="Chromosome"/>
</dbReference>
<feature type="region of interest" description="Disordered" evidence="1">
    <location>
        <begin position="171"/>
        <end position="208"/>
    </location>
</feature>
<keyword evidence="3" id="KW-1185">Reference proteome</keyword>
<accession>A0A6H1U3B7</accession>
<dbReference type="RefSeq" id="WP_168571467.1">
    <property type="nucleotide sequence ID" value="NZ_CP051167.1"/>
</dbReference>
<organism evidence="2 3">
    <name type="scientific">Oxynema aestuarii AP17</name>
    <dbReference type="NCBI Taxonomy" id="2064643"/>
    <lineage>
        <taxon>Bacteria</taxon>
        <taxon>Bacillati</taxon>
        <taxon>Cyanobacteriota</taxon>
        <taxon>Cyanophyceae</taxon>
        <taxon>Oscillatoriophycideae</taxon>
        <taxon>Oscillatoriales</taxon>
        <taxon>Oscillatoriaceae</taxon>
        <taxon>Oxynema</taxon>
        <taxon>Oxynema aestuarii</taxon>
    </lineage>
</organism>
<feature type="compositionally biased region" description="Pro residues" evidence="1">
    <location>
        <begin position="416"/>
        <end position="425"/>
    </location>
</feature>
<gene>
    <name evidence="2" type="ORF">HCG48_24220</name>
</gene>
<dbReference type="EMBL" id="CP051167">
    <property type="protein sequence ID" value="QIZ73321.1"/>
    <property type="molecule type" value="Genomic_DNA"/>
</dbReference>
<evidence type="ECO:0000313" key="3">
    <source>
        <dbReference type="Proteomes" id="UP000500857"/>
    </source>
</evidence>
<feature type="region of interest" description="Disordered" evidence="1">
    <location>
        <begin position="120"/>
        <end position="141"/>
    </location>
</feature>
<dbReference type="InterPro" id="IPR051425">
    <property type="entry name" value="Formin_Homology"/>
</dbReference>
<protein>
    <submittedName>
        <fullName evidence="2">Uncharacterized protein</fullName>
    </submittedName>
</protein>
<dbReference type="AlphaFoldDB" id="A0A6H1U3B7"/>